<reference evidence="2" key="1">
    <citation type="journal article" date="2019" name="Int. J. Syst. Evol. Microbiol.">
        <title>The Global Catalogue of Microorganisms (GCM) 10K type strain sequencing project: providing services to taxonomists for standard genome sequencing and annotation.</title>
        <authorList>
            <consortium name="The Broad Institute Genomics Platform"/>
            <consortium name="The Broad Institute Genome Sequencing Center for Infectious Disease"/>
            <person name="Wu L."/>
            <person name="Ma J."/>
        </authorList>
    </citation>
    <scope>NUCLEOTIDE SEQUENCE [LARGE SCALE GENOMIC DNA]</scope>
    <source>
        <strain evidence="2">JCM 14319</strain>
    </source>
</reference>
<keyword evidence="2" id="KW-1185">Reference proteome</keyword>
<name>A0ABP4WXX8_9MICO</name>
<gene>
    <name evidence="1" type="ORF">GCM10009747_25060</name>
</gene>
<accession>A0ABP4WXX8</accession>
<evidence type="ECO:0000313" key="1">
    <source>
        <dbReference type="EMBL" id="GAA1764261.1"/>
    </source>
</evidence>
<dbReference type="EMBL" id="BAAANH010000005">
    <property type="protein sequence ID" value="GAA1764261.1"/>
    <property type="molecule type" value="Genomic_DNA"/>
</dbReference>
<dbReference type="Proteomes" id="UP001500506">
    <property type="component" value="Unassembled WGS sequence"/>
</dbReference>
<comment type="caution">
    <text evidence="1">The sequence shown here is derived from an EMBL/GenBank/DDBJ whole genome shotgun (WGS) entry which is preliminary data.</text>
</comment>
<evidence type="ECO:0000313" key="2">
    <source>
        <dbReference type="Proteomes" id="UP001500506"/>
    </source>
</evidence>
<sequence>MSLDAAATLDEGATMPTTAFARRAAAAAALAALTSALLTGCFSNPVEDLVDQGVEDAVEGATGGDVSLGGDLPAGFPESIPLIEGEVGFSAGAGGEEGWIVIINSTAADPMADAAAALEGAGFTKDTELSGGGGGAVVYSDGEHVVLLAGEGETVTYTVTPQPAQQ</sequence>
<protein>
    <submittedName>
        <fullName evidence="1">Uncharacterized protein</fullName>
    </submittedName>
</protein>
<proteinExistence type="predicted"/>
<organism evidence="1 2">
    <name type="scientific">Agromyces humatus</name>
    <dbReference type="NCBI Taxonomy" id="279573"/>
    <lineage>
        <taxon>Bacteria</taxon>
        <taxon>Bacillati</taxon>
        <taxon>Actinomycetota</taxon>
        <taxon>Actinomycetes</taxon>
        <taxon>Micrococcales</taxon>
        <taxon>Microbacteriaceae</taxon>
        <taxon>Agromyces</taxon>
    </lineage>
</organism>